<keyword evidence="3" id="KW-1003">Cell membrane</keyword>
<reference evidence="10" key="1">
    <citation type="submission" date="2020-10" db="EMBL/GenBank/DDBJ databases">
        <title>Sequencing the genomes of 1000 actinobacteria strains.</title>
        <authorList>
            <person name="Klenk H.-P."/>
        </authorList>
    </citation>
    <scope>NUCLEOTIDE SEQUENCE</scope>
    <source>
        <strain evidence="10">DSM 45354</strain>
    </source>
</reference>
<feature type="transmembrane region" description="Helical" evidence="8">
    <location>
        <begin position="204"/>
        <end position="222"/>
    </location>
</feature>
<feature type="domain" description="Major facilitator superfamily (MFS) profile" evidence="9">
    <location>
        <begin position="4"/>
        <end position="379"/>
    </location>
</feature>
<dbReference type="Gene3D" id="1.20.1250.20">
    <property type="entry name" value="MFS general substrate transporter like domains"/>
    <property type="match status" value="1"/>
</dbReference>
<dbReference type="Proteomes" id="UP000638648">
    <property type="component" value="Unassembled WGS sequence"/>
</dbReference>
<dbReference type="InterPro" id="IPR005829">
    <property type="entry name" value="Sugar_transporter_CS"/>
</dbReference>
<evidence type="ECO:0000313" key="10">
    <source>
        <dbReference type="EMBL" id="MBE1609007.1"/>
    </source>
</evidence>
<evidence type="ECO:0000259" key="9">
    <source>
        <dbReference type="PROSITE" id="PS50850"/>
    </source>
</evidence>
<feature type="transmembrane region" description="Helical" evidence="8">
    <location>
        <begin position="294"/>
        <end position="317"/>
    </location>
</feature>
<feature type="transmembrane region" description="Helical" evidence="8">
    <location>
        <begin position="129"/>
        <end position="151"/>
    </location>
</feature>
<keyword evidence="6 8" id="KW-0472">Membrane</keyword>
<evidence type="ECO:0000256" key="2">
    <source>
        <dbReference type="ARBA" id="ARBA00022448"/>
    </source>
</evidence>
<dbReference type="SUPFAM" id="SSF103473">
    <property type="entry name" value="MFS general substrate transporter"/>
    <property type="match status" value="1"/>
</dbReference>
<dbReference type="InterPro" id="IPR050171">
    <property type="entry name" value="MFS_Transporters"/>
</dbReference>
<dbReference type="EMBL" id="JADBEM010000001">
    <property type="protein sequence ID" value="MBE1609007.1"/>
    <property type="molecule type" value="Genomic_DNA"/>
</dbReference>
<dbReference type="RefSeq" id="WP_238361649.1">
    <property type="nucleotide sequence ID" value="NZ_BAABJL010000273.1"/>
</dbReference>
<organism evidence="10 11">
    <name type="scientific">Actinopolymorpha pittospori</name>
    <dbReference type="NCBI Taxonomy" id="648752"/>
    <lineage>
        <taxon>Bacteria</taxon>
        <taxon>Bacillati</taxon>
        <taxon>Actinomycetota</taxon>
        <taxon>Actinomycetes</taxon>
        <taxon>Propionibacteriales</taxon>
        <taxon>Actinopolymorphaceae</taxon>
        <taxon>Actinopolymorpha</taxon>
    </lineage>
</organism>
<feature type="transmembrane region" description="Helical" evidence="8">
    <location>
        <begin position="91"/>
        <end position="108"/>
    </location>
</feature>
<feature type="transmembrane region" description="Helical" evidence="8">
    <location>
        <begin position="234"/>
        <end position="256"/>
    </location>
</feature>
<dbReference type="AlphaFoldDB" id="A0A927MZE9"/>
<dbReference type="InterPro" id="IPR020846">
    <property type="entry name" value="MFS_dom"/>
</dbReference>
<feature type="transmembrane region" description="Helical" evidence="8">
    <location>
        <begin position="69"/>
        <end position="85"/>
    </location>
</feature>
<dbReference type="GO" id="GO:0022857">
    <property type="term" value="F:transmembrane transporter activity"/>
    <property type="evidence" value="ECO:0007669"/>
    <property type="project" value="InterPro"/>
</dbReference>
<comment type="caution">
    <text evidence="10">The sequence shown here is derived from an EMBL/GenBank/DDBJ whole genome shotgun (WGS) entry which is preliminary data.</text>
</comment>
<dbReference type="InterPro" id="IPR011701">
    <property type="entry name" value="MFS"/>
</dbReference>
<dbReference type="PANTHER" id="PTHR23517:SF2">
    <property type="entry name" value="MULTIDRUG RESISTANCE PROTEIN MDTH"/>
    <property type="match status" value="1"/>
</dbReference>
<keyword evidence="4 8" id="KW-0812">Transmembrane</keyword>
<gene>
    <name evidence="10" type="ORF">HEB94_005855</name>
</gene>
<keyword evidence="5 8" id="KW-1133">Transmembrane helix</keyword>
<dbReference type="Pfam" id="PF07690">
    <property type="entry name" value="MFS_1"/>
    <property type="match status" value="1"/>
</dbReference>
<sequence>MPPAVRLLAIARAVNQLGAFTLPFLAVVLTVELGASLPVASLVLALFGVATIPSRLVGGQLADRLGRKRTIVIGLVGCAIAQILIALAQDLWSAVAAVALLGLMFEIYEPPSQAVVADLTQPANRPAAYILFGAVMGTAAVAAGLLASLVSHWNLRWLFAIDAATCLACAALIAAALPRHTRTPKTEPERVPEVGGSPWRDQRLLILLATGTAFAVLYLQLTTTLPLTLLQRDLPASSAGIVLSASAITLVVGQRLLRARMLRGLDTFRVMTLGYALLGAGLLANGFARSLSTFVGAAALWSLGQLILLGHTQAIVASVAPEHLRARYLAAYGVSWGVAGTIAPLVGIQLLAASGPATLWTACALTAATLALLQPTIRRQLTQTTQSRRSTSGSRTRPAA</sequence>
<proteinExistence type="predicted"/>
<keyword evidence="2" id="KW-0813">Transport</keyword>
<evidence type="ECO:0000256" key="5">
    <source>
        <dbReference type="ARBA" id="ARBA00022989"/>
    </source>
</evidence>
<comment type="subcellular location">
    <subcellularLocation>
        <location evidence="1">Cell membrane</location>
        <topology evidence="1">Multi-pass membrane protein</topology>
    </subcellularLocation>
</comment>
<evidence type="ECO:0000256" key="7">
    <source>
        <dbReference type="SAM" id="MobiDB-lite"/>
    </source>
</evidence>
<feature type="transmembrane region" description="Helical" evidence="8">
    <location>
        <begin position="357"/>
        <end position="373"/>
    </location>
</feature>
<dbReference type="PANTHER" id="PTHR23517">
    <property type="entry name" value="RESISTANCE PROTEIN MDTM, PUTATIVE-RELATED-RELATED"/>
    <property type="match status" value="1"/>
</dbReference>
<dbReference type="PROSITE" id="PS50850">
    <property type="entry name" value="MFS"/>
    <property type="match status" value="1"/>
</dbReference>
<evidence type="ECO:0000256" key="6">
    <source>
        <dbReference type="ARBA" id="ARBA00023136"/>
    </source>
</evidence>
<accession>A0A927MZE9</accession>
<keyword evidence="11" id="KW-1185">Reference proteome</keyword>
<evidence type="ECO:0000256" key="1">
    <source>
        <dbReference type="ARBA" id="ARBA00004651"/>
    </source>
</evidence>
<dbReference type="PROSITE" id="PS00216">
    <property type="entry name" value="SUGAR_TRANSPORT_1"/>
    <property type="match status" value="1"/>
</dbReference>
<feature type="region of interest" description="Disordered" evidence="7">
    <location>
        <begin position="381"/>
        <end position="400"/>
    </location>
</feature>
<protein>
    <submittedName>
        <fullName evidence="10">MFS family permease</fullName>
    </submittedName>
</protein>
<feature type="transmembrane region" description="Helical" evidence="8">
    <location>
        <begin position="268"/>
        <end position="288"/>
    </location>
</feature>
<evidence type="ECO:0000256" key="8">
    <source>
        <dbReference type="SAM" id="Phobius"/>
    </source>
</evidence>
<dbReference type="GO" id="GO:0005886">
    <property type="term" value="C:plasma membrane"/>
    <property type="evidence" value="ECO:0007669"/>
    <property type="project" value="UniProtKB-SubCell"/>
</dbReference>
<dbReference type="InterPro" id="IPR036259">
    <property type="entry name" value="MFS_trans_sf"/>
</dbReference>
<name>A0A927MZE9_9ACTN</name>
<evidence type="ECO:0000313" key="11">
    <source>
        <dbReference type="Proteomes" id="UP000638648"/>
    </source>
</evidence>
<evidence type="ECO:0000256" key="4">
    <source>
        <dbReference type="ARBA" id="ARBA00022692"/>
    </source>
</evidence>
<feature type="transmembrane region" description="Helical" evidence="8">
    <location>
        <begin position="157"/>
        <end position="177"/>
    </location>
</feature>
<evidence type="ECO:0000256" key="3">
    <source>
        <dbReference type="ARBA" id="ARBA00022475"/>
    </source>
</evidence>
<feature type="transmembrane region" description="Helical" evidence="8">
    <location>
        <begin position="7"/>
        <end position="29"/>
    </location>
</feature>
<feature type="transmembrane region" description="Helical" evidence="8">
    <location>
        <begin position="329"/>
        <end position="351"/>
    </location>
</feature>
<feature type="transmembrane region" description="Helical" evidence="8">
    <location>
        <begin position="35"/>
        <end position="57"/>
    </location>
</feature>